<dbReference type="HOGENOM" id="CLU_3439664_0_0_1"/>
<protein>
    <submittedName>
        <fullName evidence="1">Uncharacterized protein</fullName>
    </submittedName>
</protein>
<reference evidence="2" key="1">
    <citation type="journal article" date="2013" name="Mol. Plant Microbe Interact.">
        <title>Global aspects of pacC regulation of pathogenicity genes in Colletotrichum gloeosporioides as revealed by transcriptome analysis.</title>
        <authorList>
            <person name="Alkan N."/>
            <person name="Meng X."/>
            <person name="Friedlander G."/>
            <person name="Reuveni E."/>
            <person name="Sukno S."/>
            <person name="Sherman A."/>
            <person name="Thon M."/>
            <person name="Fluhr R."/>
            <person name="Prusky D."/>
        </authorList>
    </citation>
    <scope>NUCLEOTIDE SEQUENCE [LARGE SCALE GENOMIC DNA]</scope>
    <source>
        <strain evidence="2">Cg-14</strain>
    </source>
</reference>
<proteinExistence type="predicted"/>
<name>T0K3N2_COLGC</name>
<sequence>MTVKDWQC</sequence>
<evidence type="ECO:0000313" key="2">
    <source>
        <dbReference type="Proteomes" id="UP000015530"/>
    </source>
</evidence>
<organism evidence="1 2">
    <name type="scientific">Colletotrichum gloeosporioides (strain Cg-14)</name>
    <name type="common">Anthracnose fungus</name>
    <name type="synonym">Glomerella cingulata</name>
    <dbReference type="NCBI Taxonomy" id="1237896"/>
    <lineage>
        <taxon>Eukaryota</taxon>
        <taxon>Fungi</taxon>
        <taxon>Dikarya</taxon>
        <taxon>Ascomycota</taxon>
        <taxon>Pezizomycotina</taxon>
        <taxon>Sordariomycetes</taxon>
        <taxon>Hypocreomycetidae</taxon>
        <taxon>Glomerellales</taxon>
        <taxon>Glomerellaceae</taxon>
        <taxon>Colletotrichum</taxon>
        <taxon>Colletotrichum gloeosporioides species complex</taxon>
    </lineage>
</organism>
<gene>
    <name evidence="1" type="ORF">CGLO_13465</name>
</gene>
<dbReference type="Proteomes" id="UP000015530">
    <property type="component" value="Unassembled WGS sequence"/>
</dbReference>
<accession>T0K3N2</accession>
<comment type="caution">
    <text evidence="1">The sequence shown here is derived from an EMBL/GenBank/DDBJ whole genome shotgun (WGS) entry which is preliminary data.</text>
</comment>
<dbReference type="EMBL" id="AMYD01002985">
    <property type="protein sequence ID" value="EQB47393.1"/>
    <property type="molecule type" value="Genomic_DNA"/>
</dbReference>
<evidence type="ECO:0000313" key="1">
    <source>
        <dbReference type="EMBL" id="EQB47393.1"/>
    </source>
</evidence>